<keyword evidence="13 16" id="KW-0472">Membrane</keyword>
<dbReference type="GO" id="GO:1990414">
    <property type="term" value="P:replication-born double-strand break repair via sister chromatid exchange"/>
    <property type="evidence" value="ECO:0007669"/>
    <property type="project" value="TreeGrafter"/>
</dbReference>
<comment type="subcellular location">
    <subcellularLocation>
        <location evidence="2">Chromosome</location>
    </subcellularLocation>
    <subcellularLocation>
        <location evidence="3">Membrane</location>
    </subcellularLocation>
    <subcellularLocation>
        <location evidence="1">Nucleus</location>
    </subcellularLocation>
</comment>
<organism evidence="18 19">
    <name type="scientific">Mugilogobius chulae</name>
    <name type="common">yellowstripe goby</name>
    <dbReference type="NCBI Taxonomy" id="88201"/>
    <lineage>
        <taxon>Eukaryota</taxon>
        <taxon>Metazoa</taxon>
        <taxon>Chordata</taxon>
        <taxon>Craniata</taxon>
        <taxon>Vertebrata</taxon>
        <taxon>Euteleostomi</taxon>
        <taxon>Actinopterygii</taxon>
        <taxon>Neopterygii</taxon>
        <taxon>Teleostei</taxon>
        <taxon>Neoteleostei</taxon>
        <taxon>Acanthomorphata</taxon>
        <taxon>Gobiaria</taxon>
        <taxon>Gobiiformes</taxon>
        <taxon>Gobioidei</taxon>
        <taxon>Gobiidae</taxon>
        <taxon>Gobionellinae</taxon>
        <taxon>Mugilogobius</taxon>
    </lineage>
</organism>
<dbReference type="InterPro" id="IPR036390">
    <property type="entry name" value="WH_DNA-bd_sf"/>
</dbReference>
<evidence type="ECO:0000256" key="9">
    <source>
        <dbReference type="ARBA" id="ARBA00022829"/>
    </source>
</evidence>
<comment type="caution">
    <text evidence="18">The sequence shown here is derived from an EMBL/GenBank/DDBJ whole genome shotgun (WGS) entry which is preliminary data.</text>
</comment>
<dbReference type="InterPro" id="IPR006910">
    <property type="entry name" value="Rad21_Rec8_N"/>
</dbReference>
<dbReference type="PANTHER" id="PTHR12585">
    <property type="entry name" value="SCC1 / RAD21 FAMILY MEMBER"/>
    <property type="match status" value="1"/>
</dbReference>
<protein>
    <recommendedName>
        <fullName evidence="17">G-protein coupled receptors family 1 profile domain-containing protein</fullName>
    </recommendedName>
</protein>
<evidence type="ECO:0000256" key="2">
    <source>
        <dbReference type="ARBA" id="ARBA00004286"/>
    </source>
</evidence>
<comment type="similarity">
    <text evidence="4">Belongs to the rad21 family.</text>
</comment>
<accession>A0AAW0MFL9</accession>
<keyword evidence="19" id="KW-1185">Reference proteome</keyword>
<keyword evidence="8 16" id="KW-0812">Transmembrane</keyword>
<keyword evidence="6" id="KW-0675">Receptor</keyword>
<keyword evidence="15" id="KW-0175">Coiled coil</keyword>
<evidence type="ECO:0000256" key="10">
    <source>
        <dbReference type="ARBA" id="ARBA00022925"/>
    </source>
</evidence>
<dbReference type="GO" id="GO:0003682">
    <property type="term" value="F:chromatin binding"/>
    <property type="evidence" value="ECO:0007669"/>
    <property type="project" value="TreeGrafter"/>
</dbReference>
<feature type="transmembrane region" description="Helical" evidence="16">
    <location>
        <begin position="534"/>
        <end position="563"/>
    </location>
</feature>
<keyword evidence="6" id="KW-0600">Photoreceptor protein</keyword>
<evidence type="ECO:0000256" key="8">
    <source>
        <dbReference type="ARBA" id="ARBA00022692"/>
    </source>
</evidence>
<dbReference type="GO" id="GO:0009881">
    <property type="term" value="F:photoreceptor activity"/>
    <property type="evidence" value="ECO:0007669"/>
    <property type="project" value="UniProtKB-KW"/>
</dbReference>
<evidence type="ECO:0000259" key="17">
    <source>
        <dbReference type="PROSITE" id="PS50262"/>
    </source>
</evidence>
<keyword evidence="11 16" id="KW-1133">Transmembrane helix</keyword>
<dbReference type="EMBL" id="JBBPFD010000665">
    <property type="protein sequence ID" value="KAK7877900.1"/>
    <property type="molecule type" value="Genomic_DNA"/>
</dbReference>
<evidence type="ECO:0000256" key="1">
    <source>
        <dbReference type="ARBA" id="ARBA00004123"/>
    </source>
</evidence>
<name>A0AAW0MFL9_9GOBI</name>
<feature type="transmembrane region" description="Helical" evidence="16">
    <location>
        <begin position="408"/>
        <end position="433"/>
    </location>
</feature>
<keyword evidence="9" id="KW-0159">Chromosome partition</keyword>
<keyword evidence="14" id="KW-0539">Nucleus</keyword>
<evidence type="ECO:0000256" key="4">
    <source>
        <dbReference type="ARBA" id="ARBA00009870"/>
    </source>
</evidence>
<dbReference type="GO" id="GO:0007062">
    <property type="term" value="P:sister chromatid cohesion"/>
    <property type="evidence" value="ECO:0007669"/>
    <property type="project" value="InterPro"/>
</dbReference>
<dbReference type="InterPro" id="IPR023093">
    <property type="entry name" value="ScpA-like_C"/>
</dbReference>
<evidence type="ECO:0000256" key="13">
    <source>
        <dbReference type="ARBA" id="ARBA00023136"/>
    </source>
</evidence>
<evidence type="ECO:0000256" key="3">
    <source>
        <dbReference type="ARBA" id="ARBA00004370"/>
    </source>
</evidence>
<dbReference type="CDD" id="cd15074">
    <property type="entry name" value="7tmA_Opsin5_neuropsin"/>
    <property type="match status" value="1"/>
</dbReference>
<dbReference type="SUPFAM" id="SSF81321">
    <property type="entry name" value="Family A G protein-coupled receptor-like"/>
    <property type="match status" value="1"/>
</dbReference>
<dbReference type="SUPFAM" id="SSF46785">
    <property type="entry name" value="Winged helix' DNA-binding domain"/>
    <property type="match status" value="1"/>
</dbReference>
<dbReference type="FunFam" id="1.20.1070.10:FF:000219">
    <property type="entry name" value="Opsin 5-like 2"/>
    <property type="match status" value="1"/>
</dbReference>
<feature type="transmembrane region" description="Helical" evidence="16">
    <location>
        <begin position="486"/>
        <end position="506"/>
    </location>
</feature>
<dbReference type="GO" id="GO:0007602">
    <property type="term" value="P:phototransduction"/>
    <property type="evidence" value="ECO:0007669"/>
    <property type="project" value="UniProtKB-KW"/>
</dbReference>
<dbReference type="GO" id="GO:0004930">
    <property type="term" value="F:G protein-coupled receptor activity"/>
    <property type="evidence" value="ECO:0007669"/>
    <property type="project" value="InterPro"/>
</dbReference>
<keyword evidence="10" id="KW-0681">Retinal protein</keyword>
<dbReference type="Pfam" id="PF04824">
    <property type="entry name" value="Rad21_Rec8"/>
    <property type="match status" value="1"/>
</dbReference>
<dbReference type="GO" id="GO:0016020">
    <property type="term" value="C:membrane"/>
    <property type="evidence" value="ECO:0007669"/>
    <property type="project" value="UniProtKB-SubCell"/>
</dbReference>
<evidence type="ECO:0000256" key="14">
    <source>
        <dbReference type="ARBA" id="ARBA00023242"/>
    </source>
</evidence>
<keyword evidence="5" id="KW-0158">Chromosome</keyword>
<reference evidence="19" key="1">
    <citation type="submission" date="2024-04" db="EMBL/GenBank/DDBJ databases">
        <title>Salinicola lusitanus LLJ914,a marine bacterium isolated from the Okinawa Trough.</title>
        <authorList>
            <person name="Li J."/>
        </authorList>
    </citation>
    <scope>NUCLEOTIDE SEQUENCE [LARGE SCALE GENOMIC DNA]</scope>
</reference>
<dbReference type="InterPro" id="IPR027430">
    <property type="entry name" value="Retinal_BS"/>
</dbReference>
<dbReference type="Proteomes" id="UP001460270">
    <property type="component" value="Unassembled WGS sequence"/>
</dbReference>
<dbReference type="CDD" id="cd21792">
    <property type="entry name" value="Rad21_Rec8_M_NXP1-like"/>
    <property type="match status" value="1"/>
</dbReference>
<evidence type="ECO:0000256" key="16">
    <source>
        <dbReference type="SAM" id="Phobius"/>
    </source>
</evidence>
<dbReference type="Gene3D" id="1.20.1070.10">
    <property type="entry name" value="Rhodopsin 7-helix transmembrane proteins"/>
    <property type="match status" value="1"/>
</dbReference>
<dbReference type="PROSITE" id="PS00238">
    <property type="entry name" value="OPSIN"/>
    <property type="match status" value="1"/>
</dbReference>
<feature type="domain" description="G-protein coupled receptors family 1 profile" evidence="17">
    <location>
        <begin position="387"/>
        <end position="643"/>
    </location>
</feature>
<evidence type="ECO:0000256" key="15">
    <source>
        <dbReference type="SAM" id="Coils"/>
    </source>
</evidence>
<feature type="coiled-coil region" evidence="15">
    <location>
        <begin position="321"/>
        <end position="348"/>
    </location>
</feature>
<feature type="transmembrane region" description="Helical" evidence="16">
    <location>
        <begin position="371"/>
        <end position="396"/>
    </location>
</feature>
<dbReference type="PRINTS" id="PR00237">
    <property type="entry name" value="GPCRRHODOPSN"/>
</dbReference>
<dbReference type="InterPro" id="IPR049589">
    <property type="entry name" value="NXP1_M-like"/>
</dbReference>
<evidence type="ECO:0000256" key="5">
    <source>
        <dbReference type="ARBA" id="ARBA00022454"/>
    </source>
</evidence>
<dbReference type="Gene3D" id="1.10.10.580">
    <property type="entry name" value="Structural maintenance of chromosome 1. Chain E"/>
    <property type="match status" value="1"/>
</dbReference>
<dbReference type="InterPro" id="IPR017452">
    <property type="entry name" value="GPCR_Rhodpsn_7TM"/>
</dbReference>
<evidence type="ECO:0000256" key="6">
    <source>
        <dbReference type="ARBA" id="ARBA00022543"/>
    </source>
</evidence>
<evidence type="ECO:0000313" key="18">
    <source>
        <dbReference type="EMBL" id="KAK7877900.1"/>
    </source>
</evidence>
<dbReference type="GO" id="GO:0005634">
    <property type="term" value="C:nucleus"/>
    <property type="evidence" value="ECO:0007669"/>
    <property type="project" value="UniProtKB-SubCell"/>
</dbReference>
<evidence type="ECO:0000313" key="19">
    <source>
        <dbReference type="Proteomes" id="UP001460270"/>
    </source>
</evidence>
<feature type="transmembrane region" description="Helical" evidence="16">
    <location>
        <begin position="583"/>
        <end position="602"/>
    </location>
</feature>
<dbReference type="Pfam" id="PF00001">
    <property type="entry name" value="7tm_1"/>
    <property type="match status" value="1"/>
</dbReference>
<dbReference type="AlphaFoldDB" id="A0AAW0MFL9"/>
<dbReference type="GO" id="GO:0008278">
    <property type="term" value="C:cohesin complex"/>
    <property type="evidence" value="ECO:0007669"/>
    <property type="project" value="InterPro"/>
</dbReference>
<dbReference type="InterPro" id="IPR039781">
    <property type="entry name" value="Rad21/Rec8-like"/>
</dbReference>
<feature type="transmembrane region" description="Helical" evidence="16">
    <location>
        <begin position="445"/>
        <end position="474"/>
    </location>
</feature>
<proteinExistence type="inferred from homology"/>
<evidence type="ECO:0000256" key="7">
    <source>
        <dbReference type="ARBA" id="ARBA00022606"/>
    </source>
</evidence>
<dbReference type="InterPro" id="IPR006909">
    <property type="entry name" value="Rad21/Rec8_C_eu"/>
</dbReference>
<evidence type="ECO:0000256" key="11">
    <source>
        <dbReference type="ARBA" id="ARBA00022989"/>
    </source>
</evidence>
<keyword evidence="12" id="KW-0157">Chromophore</keyword>
<dbReference type="PANTHER" id="PTHR12585:SF54">
    <property type="entry name" value="RAD21 COHESIN COMPLEX COMPONENT LIKE 1 ISOFORM X1"/>
    <property type="match status" value="1"/>
</dbReference>
<evidence type="ECO:0000256" key="12">
    <source>
        <dbReference type="ARBA" id="ARBA00022991"/>
    </source>
</evidence>
<dbReference type="PROSITE" id="PS50262">
    <property type="entry name" value="G_PROTEIN_RECEP_F1_2"/>
    <property type="match status" value="1"/>
</dbReference>
<keyword evidence="7" id="KW-0716">Sensory transduction</keyword>
<dbReference type="InterPro" id="IPR000276">
    <property type="entry name" value="GPCR_Rhodpsn"/>
</dbReference>
<gene>
    <name evidence="18" type="ORF">WMY93_031429</name>
</gene>
<sequence length="1280" mass="142792">MAGLVQRVEFLETSMTGLNHSQGHLRVEMSGHKDHIEGILEGRLAYLEEKLNVTGYAQTNETEGSDVVEKAEIRLALEDRMEGKLKALEGRLLTAVEELSNATAPALLDGHAISTLETDLESLQSRLEVDVDRVQKQINSLEILCSSSCSAPKTPSPIQGDSAGVNENMSETLDTQADRLNKLNVTLQNILKQLIYLQEKESPVYGELTILKFNMFSVNHTVRGLQESLGTVVHQVDQANSSWHEREARLAHQMKGVVQLVSRQASMLGSGERRLTRLKGELQEMRRRLADEVRGCRSTALGVQKEVTEVGGRVASVENQCKGLTFLAEDLERIREELEKQSTGLLSQQKMGNTSNTSALFLSSISKEHDFLMGAVYSVFCVLSLTGNSILLLVAYHKRSTLKPAEYFVINLSISDLGMTLSLFPLAIPSLFAHRWLFGEVVCQLYAACGVLFGLCSLTNLTALSSVCCIKVCYPNYGNKFSSSHSCLLVAAVWCYASIFALGPLAQWGRYGPEPYGTACCIDWHAPNHELASLSYILCLFIFCYALPCTIIFVSYTFILLTVRGSRQAVQQHVSPQTKTTNAHALIIKLSVAVCFGFLAAWTPYAAVAMWAAFGDALLVPPTAFALAALFAKSSTIYNPLVYLLCKPNFRQCLCKDSTTLRQRVSGGSPQSDLRGYLGCNLPRNKETVNRFSNGQQQEYRAGLCSSDGAMVGHVNTPQRTVCILTGQSCTEENKMMFYTQLFTSKKGPLAKIWLAAHWERKLTKAHVFECNLENTVKDIISPKMKIGLRTSGHLLLGVVRIYSRKAKYLLADCSDALMKIKIAFRPGQTDLPVEALEATVKAITLMEDFTDFDAQLPDPSNIDMVDNFSLNQCRTEEITLKEDFGDSFFHFHILVRKANDDFSNHPGLLDVSFQSFPQNTDTFGDEDKGYDILDFLTDNNTLEPETQVPELVENEHEASSAALDNHQDDVAEEPAKTEASSANVTLFPNEEEAFALEPVPVTPTFEKRREMRKRKLVVDETKVLTNEAIKEQLSDYSDLVAPLDMAPPTRELMRWKESGSADKLLAQPCSNVITPQIIEVFAKNIFERGYYRPEDVEAPRQDEEEVHRDMSSLNAESFSVTNTTVEPEVTHYPELTDENLMIEDQQDNHSEHGEMDRSDLTQLELPSEDSLFVQQSHIEQDSLSTTLHTQSMLDSQDFGERRITKRAQKLLGALQTAQMQSGNKDPFFSLKTLCVGSTRFQAATTFFCFLVLKKQQALHLQQSAPYEDILARPGPRFYD</sequence>
<dbReference type="Pfam" id="PF04825">
    <property type="entry name" value="Rad21_Rec8_N"/>
    <property type="match status" value="1"/>
</dbReference>
<dbReference type="GO" id="GO:0007059">
    <property type="term" value="P:chromosome segregation"/>
    <property type="evidence" value="ECO:0007669"/>
    <property type="project" value="UniProtKB-KW"/>
</dbReference>